<dbReference type="InterPro" id="IPR038086">
    <property type="entry name" value="DUF2789_sf"/>
</dbReference>
<accession>A0A1M5YG18</accession>
<evidence type="ECO:0000313" key="1">
    <source>
        <dbReference type="EMBL" id="SHI10926.1"/>
    </source>
</evidence>
<dbReference type="STRING" id="299255.SAMN02745129_4202"/>
<reference evidence="1 2" key="1">
    <citation type="submission" date="2016-11" db="EMBL/GenBank/DDBJ databases">
        <authorList>
            <person name="Jaros S."/>
            <person name="Januszkiewicz K."/>
            <person name="Wedrychowicz H."/>
        </authorList>
    </citation>
    <scope>NUCLEOTIDE SEQUENCE [LARGE SCALE GENOMIC DNA]</scope>
    <source>
        <strain evidence="1 2">DSM 16917</strain>
    </source>
</reference>
<protein>
    <recommendedName>
        <fullName evidence="3">DUF2789 domain-containing protein</fullName>
    </recommendedName>
</protein>
<dbReference type="RefSeq" id="WP_067660579.1">
    <property type="nucleotide sequence ID" value="NZ_FQXG01000007.1"/>
</dbReference>
<name>A0A1M5YG18_9GAMM</name>
<dbReference type="InterPro" id="IPR021250">
    <property type="entry name" value="DUF2789"/>
</dbReference>
<gene>
    <name evidence="1" type="ORF">SAMN02745129_4202</name>
</gene>
<dbReference type="Gene3D" id="1.10.10.1130">
    <property type="entry name" value="Uncharacterised protein PF10982, DUF2789"/>
    <property type="match status" value="1"/>
</dbReference>
<organism evidence="1 2">
    <name type="scientific">Ferrimonas marina</name>
    <dbReference type="NCBI Taxonomy" id="299255"/>
    <lineage>
        <taxon>Bacteria</taxon>
        <taxon>Pseudomonadati</taxon>
        <taxon>Pseudomonadota</taxon>
        <taxon>Gammaproteobacteria</taxon>
        <taxon>Alteromonadales</taxon>
        <taxon>Ferrimonadaceae</taxon>
        <taxon>Ferrimonas</taxon>
    </lineage>
</organism>
<dbReference type="EMBL" id="FQXG01000007">
    <property type="protein sequence ID" value="SHI10926.1"/>
    <property type="molecule type" value="Genomic_DNA"/>
</dbReference>
<dbReference type="AlphaFoldDB" id="A0A1M5YG18"/>
<dbReference type="Proteomes" id="UP000184268">
    <property type="component" value="Unassembled WGS sequence"/>
</dbReference>
<evidence type="ECO:0008006" key="3">
    <source>
        <dbReference type="Google" id="ProtNLM"/>
    </source>
</evidence>
<dbReference type="Pfam" id="PF10982">
    <property type="entry name" value="DUF2789"/>
    <property type="match status" value="1"/>
</dbReference>
<keyword evidence="2" id="KW-1185">Reference proteome</keyword>
<sequence>MDMTPKDLTHLFAQLGLDPESTAIDHFLSEHRLSPGQSLEEAPFWNDSQRAFLMEERHRDAEWTETIDILDTLLRG</sequence>
<proteinExistence type="predicted"/>
<evidence type="ECO:0000313" key="2">
    <source>
        <dbReference type="Proteomes" id="UP000184268"/>
    </source>
</evidence>
<dbReference type="OrthoDB" id="5828847at2"/>